<feature type="compositionally biased region" description="Basic and acidic residues" evidence="1">
    <location>
        <begin position="59"/>
        <end position="76"/>
    </location>
</feature>
<evidence type="ECO:0000313" key="2">
    <source>
        <dbReference type="EMBL" id="GFT18254.1"/>
    </source>
</evidence>
<keyword evidence="3" id="KW-1185">Reference proteome</keyword>
<protein>
    <submittedName>
        <fullName evidence="2">Uncharacterized protein</fullName>
    </submittedName>
</protein>
<reference evidence="2" key="1">
    <citation type="submission" date="2020-08" db="EMBL/GenBank/DDBJ databases">
        <title>Multicomponent nature underlies the extraordinary mechanical properties of spider dragline silk.</title>
        <authorList>
            <person name="Kono N."/>
            <person name="Nakamura H."/>
            <person name="Mori M."/>
            <person name="Yoshida Y."/>
            <person name="Ohtoshi R."/>
            <person name="Malay A.D."/>
            <person name="Moran D.A.P."/>
            <person name="Tomita M."/>
            <person name="Numata K."/>
            <person name="Arakawa K."/>
        </authorList>
    </citation>
    <scope>NUCLEOTIDE SEQUENCE</scope>
</reference>
<dbReference type="Proteomes" id="UP000887013">
    <property type="component" value="Unassembled WGS sequence"/>
</dbReference>
<accession>A0A8X6NJN1</accession>
<organism evidence="2 3">
    <name type="scientific">Nephila pilipes</name>
    <name type="common">Giant wood spider</name>
    <name type="synonym">Nephila maculata</name>
    <dbReference type="NCBI Taxonomy" id="299642"/>
    <lineage>
        <taxon>Eukaryota</taxon>
        <taxon>Metazoa</taxon>
        <taxon>Ecdysozoa</taxon>
        <taxon>Arthropoda</taxon>
        <taxon>Chelicerata</taxon>
        <taxon>Arachnida</taxon>
        <taxon>Araneae</taxon>
        <taxon>Araneomorphae</taxon>
        <taxon>Entelegynae</taxon>
        <taxon>Araneoidea</taxon>
        <taxon>Nephilidae</taxon>
        <taxon>Nephila</taxon>
    </lineage>
</organism>
<gene>
    <name evidence="2" type="ORF">NPIL_227541</name>
</gene>
<evidence type="ECO:0000256" key="1">
    <source>
        <dbReference type="SAM" id="MobiDB-lite"/>
    </source>
</evidence>
<proteinExistence type="predicted"/>
<feature type="compositionally biased region" description="Polar residues" evidence="1">
    <location>
        <begin position="45"/>
        <end position="58"/>
    </location>
</feature>
<evidence type="ECO:0000313" key="3">
    <source>
        <dbReference type="Proteomes" id="UP000887013"/>
    </source>
</evidence>
<dbReference type="EMBL" id="BMAW01105191">
    <property type="protein sequence ID" value="GFT18254.1"/>
    <property type="molecule type" value="Genomic_DNA"/>
</dbReference>
<feature type="region of interest" description="Disordered" evidence="1">
    <location>
        <begin position="44"/>
        <end position="76"/>
    </location>
</feature>
<name>A0A8X6NJN1_NEPPI</name>
<dbReference type="AlphaFoldDB" id="A0A8X6NJN1"/>
<comment type="caution">
    <text evidence="2">The sequence shown here is derived from an EMBL/GenBank/DDBJ whole genome shotgun (WGS) entry which is preliminary data.</text>
</comment>
<sequence length="76" mass="8942">MHENGFEITKKRYHLDDKLDSTLHDSIEDAHPSSSKFIIRKNKSCHPNTTHRNWNTINDHSRSRESVRSVKEDAEI</sequence>